<gene>
    <name evidence="3" type="ORF">LCGC14_1399960</name>
</gene>
<evidence type="ECO:0000259" key="2">
    <source>
        <dbReference type="PROSITE" id="PS51782"/>
    </source>
</evidence>
<dbReference type="PROSITE" id="PS51782">
    <property type="entry name" value="LYSM"/>
    <property type="match status" value="1"/>
</dbReference>
<evidence type="ECO:0000256" key="1">
    <source>
        <dbReference type="SAM" id="MobiDB-lite"/>
    </source>
</evidence>
<reference evidence="3" key="1">
    <citation type="journal article" date="2015" name="Nature">
        <title>Complex archaea that bridge the gap between prokaryotes and eukaryotes.</title>
        <authorList>
            <person name="Spang A."/>
            <person name="Saw J.H."/>
            <person name="Jorgensen S.L."/>
            <person name="Zaremba-Niedzwiedzka K."/>
            <person name="Martijn J."/>
            <person name="Lind A.E."/>
            <person name="van Eijk R."/>
            <person name="Schleper C."/>
            <person name="Guy L."/>
            <person name="Ettema T.J."/>
        </authorList>
    </citation>
    <scope>NUCLEOTIDE SEQUENCE</scope>
</reference>
<dbReference type="InterPro" id="IPR018392">
    <property type="entry name" value="LysM"/>
</dbReference>
<feature type="region of interest" description="Disordered" evidence="1">
    <location>
        <begin position="634"/>
        <end position="653"/>
    </location>
</feature>
<dbReference type="SUPFAM" id="SSF54106">
    <property type="entry name" value="LysM domain"/>
    <property type="match status" value="1"/>
</dbReference>
<sequence length="745" mass="83219">MQQHKVQPGETLSGIATRYKVSLDAIKAENPVIKDVNHIEAGWSLLVPKVAEPTKPLPPAHSANDDSSDDTECSDCALECVALVQLTDDGEQVFALTETQLNELQEETRILNEPLAELAEAEKGAEDKIPEARAKAWDKLKALGALPKPDHSTTARELLADYEACWQRGEERLKHQRRRKKRIEYEIHNVRQQILIPGRERNLQDSRDRLSLQFFTLYCSELESTLPGITDKIEAHQKATKGYEQDLSRMDKRLKLLRAALEAEIEYRVAEKSAKSKSIVAQLRYEADELKEATLWPNYIFETDIESLASKTKRFRELDADLLPYMDYVIEYSAKVSSAVWLATVIADDTVQAHRKRQEERRSLMTDIEKKLRELVSNSTPVEHIARPQVASMRRHPLVEVKHTGAGGYRYMRREVVDQLRKNWKSLKTSDVRAAMSAGEFKRAWGGAKEALKTSKTLSLKMGEWKSKDDNFFNRLEVELLKAGTATEDGRFSASAEAQMFRFAAQCGLAAAYDPEKNEAYIGGKLEGAYSLMQGEAVLKAQIPNKFGSELILKYESHEGNQKELHCGYFRADAEYRIRGFAGACASLAANAKISSAPGNVGISGETNGEAFAGASLSNEATFGIKWKAAYQEVTESQPSKPRPGSVSDKQRDADSEYRSLLEVKGELAVSAGIGIGFDFRIGLQESKLVAYMKGHLVLGPGGGGGVAAELNGTQIWELVKFVRWSLEQSDFRFLDWIDEGAFKQ</sequence>
<dbReference type="AlphaFoldDB" id="A0A0F9JXM9"/>
<dbReference type="InterPro" id="IPR036779">
    <property type="entry name" value="LysM_dom_sf"/>
</dbReference>
<organism evidence="3">
    <name type="scientific">marine sediment metagenome</name>
    <dbReference type="NCBI Taxonomy" id="412755"/>
    <lineage>
        <taxon>unclassified sequences</taxon>
        <taxon>metagenomes</taxon>
        <taxon>ecological metagenomes</taxon>
    </lineage>
</organism>
<name>A0A0F9JXM9_9ZZZZ</name>
<dbReference type="EMBL" id="LAZR01009134">
    <property type="protein sequence ID" value="KKM74473.1"/>
    <property type="molecule type" value="Genomic_DNA"/>
</dbReference>
<protein>
    <recommendedName>
        <fullName evidence="2">LysM domain-containing protein</fullName>
    </recommendedName>
</protein>
<dbReference type="Pfam" id="PF01476">
    <property type="entry name" value="LysM"/>
    <property type="match status" value="1"/>
</dbReference>
<accession>A0A0F9JXM9</accession>
<dbReference type="Gene3D" id="3.10.350.10">
    <property type="entry name" value="LysM domain"/>
    <property type="match status" value="1"/>
</dbReference>
<feature type="domain" description="LysM" evidence="2">
    <location>
        <begin position="2"/>
        <end position="47"/>
    </location>
</feature>
<evidence type="ECO:0000313" key="3">
    <source>
        <dbReference type="EMBL" id="KKM74473.1"/>
    </source>
</evidence>
<dbReference type="CDD" id="cd00118">
    <property type="entry name" value="LysM"/>
    <property type="match status" value="1"/>
</dbReference>
<proteinExistence type="predicted"/>
<comment type="caution">
    <text evidence="3">The sequence shown here is derived from an EMBL/GenBank/DDBJ whole genome shotgun (WGS) entry which is preliminary data.</text>
</comment>
<feature type="non-terminal residue" evidence="3">
    <location>
        <position position="745"/>
    </location>
</feature>
<dbReference type="SMART" id="SM00257">
    <property type="entry name" value="LysM"/>
    <property type="match status" value="1"/>
</dbReference>